<dbReference type="PROSITE" id="PS00383">
    <property type="entry name" value="TYR_PHOSPHATASE_1"/>
    <property type="match status" value="1"/>
</dbReference>
<evidence type="ECO:0000313" key="3">
    <source>
        <dbReference type="EMBL" id="GGA82478.1"/>
    </source>
</evidence>
<organism evidence="3 4">
    <name type="scientific">Neiella marina</name>
    <dbReference type="NCBI Taxonomy" id="508461"/>
    <lineage>
        <taxon>Bacteria</taxon>
        <taxon>Pseudomonadati</taxon>
        <taxon>Pseudomonadota</taxon>
        <taxon>Gammaproteobacteria</taxon>
        <taxon>Alteromonadales</taxon>
        <taxon>Echinimonadaceae</taxon>
        <taxon>Neiella</taxon>
    </lineage>
</organism>
<accession>A0A8J2U6S0</accession>
<keyword evidence="1" id="KW-0378">Hydrolase</keyword>
<dbReference type="Gene3D" id="3.90.190.10">
    <property type="entry name" value="Protein tyrosine phosphatase superfamily"/>
    <property type="match status" value="1"/>
</dbReference>
<name>A0A8J2U6S0_9GAMM</name>
<dbReference type="Pfam" id="PF22784">
    <property type="entry name" value="PTP-SAK"/>
    <property type="match status" value="1"/>
</dbReference>
<dbReference type="AlphaFoldDB" id="A0A8J2U6S0"/>
<dbReference type="InterPro" id="IPR057023">
    <property type="entry name" value="PTP-SAK"/>
</dbReference>
<evidence type="ECO:0000259" key="2">
    <source>
        <dbReference type="PROSITE" id="PS50056"/>
    </source>
</evidence>
<dbReference type="Proteomes" id="UP000619743">
    <property type="component" value="Unassembled WGS sequence"/>
</dbReference>
<keyword evidence="4" id="KW-1185">Reference proteome</keyword>
<dbReference type="PROSITE" id="PS50056">
    <property type="entry name" value="TYR_PHOSPHATASE_2"/>
    <property type="match status" value="1"/>
</dbReference>
<dbReference type="EMBL" id="BMDX01000013">
    <property type="protein sequence ID" value="GGA82478.1"/>
    <property type="molecule type" value="Genomic_DNA"/>
</dbReference>
<gene>
    <name evidence="3" type="ORF">GCM10011369_25560</name>
</gene>
<reference evidence="4" key="1">
    <citation type="journal article" date="2019" name="Int. J. Syst. Evol. Microbiol.">
        <title>The Global Catalogue of Microorganisms (GCM) 10K type strain sequencing project: providing services to taxonomists for standard genome sequencing and annotation.</title>
        <authorList>
            <consortium name="The Broad Institute Genomics Platform"/>
            <consortium name="The Broad Institute Genome Sequencing Center for Infectious Disease"/>
            <person name="Wu L."/>
            <person name="Ma J."/>
        </authorList>
    </citation>
    <scope>NUCLEOTIDE SEQUENCE [LARGE SCALE GENOMIC DNA]</scope>
    <source>
        <strain evidence="4">CGMCC 1.10130</strain>
    </source>
</reference>
<proteinExistence type="predicted"/>
<feature type="domain" description="Tyrosine specific protein phosphatases" evidence="2">
    <location>
        <begin position="85"/>
        <end position="145"/>
    </location>
</feature>
<dbReference type="GO" id="GO:0016791">
    <property type="term" value="F:phosphatase activity"/>
    <property type="evidence" value="ECO:0007669"/>
    <property type="project" value="UniProtKB-ARBA"/>
</dbReference>
<dbReference type="InterPro" id="IPR000387">
    <property type="entry name" value="Tyr_Pase_dom"/>
</dbReference>
<dbReference type="RefSeq" id="WP_158100578.1">
    <property type="nucleotide sequence ID" value="NZ_BMDX01000013.1"/>
</dbReference>
<dbReference type="InterPro" id="IPR016130">
    <property type="entry name" value="Tyr_Pase_AS"/>
</dbReference>
<comment type="caution">
    <text evidence="3">The sequence shown here is derived from an EMBL/GenBank/DDBJ whole genome shotgun (WGS) entry which is preliminary data.</text>
</comment>
<dbReference type="InterPro" id="IPR029021">
    <property type="entry name" value="Prot-tyrosine_phosphatase-like"/>
</dbReference>
<evidence type="ECO:0000313" key="4">
    <source>
        <dbReference type="Proteomes" id="UP000619743"/>
    </source>
</evidence>
<dbReference type="OrthoDB" id="9806482at2"/>
<protein>
    <submittedName>
        <fullName evidence="3">Phosphatase</fullName>
    </submittedName>
</protein>
<evidence type="ECO:0000256" key="1">
    <source>
        <dbReference type="ARBA" id="ARBA00022801"/>
    </source>
</evidence>
<dbReference type="SUPFAM" id="SSF52799">
    <property type="entry name" value="(Phosphotyrosine protein) phosphatases II"/>
    <property type="match status" value="1"/>
</dbReference>
<sequence length="169" mass="18728">MSAHPYQTLWFNELTLLFTPCPGTKEQSLDDSLQTLKDAGAEVLITMMPSEEMVKNQVTEIPELCQRLALDWYHFPVEDDCAPEQDFESAWAKNKTAVTAAAKANKTFAVHCKGGTGRTGLMIALILAELGLGVDEIIERVQAVKEKSLTLAPHIAYLKNYVEKSGYSH</sequence>